<dbReference type="EMBL" id="JAUPFM010000010">
    <property type="protein sequence ID" value="KAK2840006.1"/>
    <property type="molecule type" value="Genomic_DNA"/>
</dbReference>
<name>A0AA88ML20_CHASR</name>
<dbReference type="AlphaFoldDB" id="A0AA88ML20"/>
<sequence>MQRPITVSGTRAVQCSRHHKADEQSDRLYSLFVHASTSMSSPSKHCNGLKRPCPRRKPLLQYKRLKASVKF</sequence>
<protein>
    <submittedName>
        <fullName evidence="1">Uncharacterized protein</fullName>
    </submittedName>
</protein>
<dbReference type="Proteomes" id="UP001187415">
    <property type="component" value="Unassembled WGS sequence"/>
</dbReference>
<evidence type="ECO:0000313" key="2">
    <source>
        <dbReference type="Proteomes" id="UP001187415"/>
    </source>
</evidence>
<proteinExistence type="predicted"/>
<gene>
    <name evidence="1" type="ORF">Q5P01_013746</name>
</gene>
<comment type="caution">
    <text evidence="1">The sequence shown here is derived from an EMBL/GenBank/DDBJ whole genome shotgun (WGS) entry which is preliminary data.</text>
</comment>
<keyword evidence="2" id="KW-1185">Reference proteome</keyword>
<reference evidence="1" key="1">
    <citation type="submission" date="2023-07" db="EMBL/GenBank/DDBJ databases">
        <title>Chromosome-level Genome Assembly of Striped Snakehead (Channa striata).</title>
        <authorList>
            <person name="Liu H."/>
        </authorList>
    </citation>
    <scope>NUCLEOTIDE SEQUENCE</scope>
    <source>
        <strain evidence="1">Gz</strain>
        <tissue evidence="1">Muscle</tissue>
    </source>
</reference>
<evidence type="ECO:0000313" key="1">
    <source>
        <dbReference type="EMBL" id="KAK2840006.1"/>
    </source>
</evidence>
<accession>A0AA88ML20</accession>
<organism evidence="1 2">
    <name type="scientific">Channa striata</name>
    <name type="common">Snakehead murrel</name>
    <name type="synonym">Ophicephalus striatus</name>
    <dbReference type="NCBI Taxonomy" id="64152"/>
    <lineage>
        <taxon>Eukaryota</taxon>
        <taxon>Metazoa</taxon>
        <taxon>Chordata</taxon>
        <taxon>Craniata</taxon>
        <taxon>Vertebrata</taxon>
        <taxon>Euteleostomi</taxon>
        <taxon>Actinopterygii</taxon>
        <taxon>Neopterygii</taxon>
        <taxon>Teleostei</taxon>
        <taxon>Neoteleostei</taxon>
        <taxon>Acanthomorphata</taxon>
        <taxon>Anabantaria</taxon>
        <taxon>Anabantiformes</taxon>
        <taxon>Channoidei</taxon>
        <taxon>Channidae</taxon>
        <taxon>Channa</taxon>
    </lineage>
</organism>